<dbReference type="Proteomes" id="UP000887574">
    <property type="component" value="Unplaced"/>
</dbReference>
<feature type="transmembrane region" description="Helical" evidence="1">
    <location>
        <begin position="58"/>
        <end position="87"/>
    </location>
</feature>
<evidence type="ECO:0000256" key="1">
    <source>
        <dbReference type="SAM" id="Phobius"/>
    </source>
</evidence>
<dbReference type="AlphaFoldDB" id="A0A915EHV0"/>
<evidence type="ECO:0000313" key="2">
    <source>
        <dbReference type="Proteomes" id="UP000887574"/>
    </source>
</evidence>
<evidence type="ECO:0000313" key="3">
    <source>
        <dbReference type="WBParaSite" id="jg6496"/>
    </source>
</evidence>
<sequence length="102" mass="11683">MELYIFHPEEHKRLYSCFNISVDEVPLEKRQHIVEGSIVLVLTTIYYDGESTFGIQCLLAGVAIAFFILCQSPLLGSILIGSLILSWGIETSRLEIMWHRRI</sequence>
<name>A0A915EHV0_9BILA</name>
<keyword evidence="1" id="KW-0472">Membrane</keyword>
<reference evidence="3" key="1">
    <citation type="submission" date="2022-11" db="UniProtKB">
        <authorList>
            <consortium name="WormBaseParasite"/>
        </authorList>
    </citation>
    <scope>IDENTIFICATION</scope>
</reference>
<organism evidence="2 3">
    <name type="scientific">Ditylenchus dipsaci</name>
    <dbReference type="NCBI Taxonomy" id="166011"/>
    <lineage>
        <taxon>Eukaryota</taxon>
        <taxon>Metazoa</taxon>
        <taxon>Ecdysozoa</taxon>
        <taxon>Nematoda</taxon>
        <taxon>Chromadorea</taxon>
        <taxon>Rhabditida</taxon>
        <taxon>Tylenchina</taxon>
        <taxon>Tylenchomorpha</taxon>
        <taxon>Sphaerularioidea</taxon>
        <taxon>Anguinidae</taxon>
        <taxon>Anguininae</taxon>
        <taxon>Ditylenchus</taxon>
    </lineage>
</organism>
<proteinExistence type="predicted"/>
<dbReference type="WBParaSite" id="jg6496">
    <property type="protein sequence ID" value="jg6496"/>
    <property type="gene ID" value="jg6496"/>
</dbReference>
<keyword evidence="1" id="KW-0812">Transmembrane</keyword>
<keyword evidence="1" id="KW-1133">Transmembrane helix</keyword>
<keyword evidence="2" id="KW-1185">Reference proteome</keyword>
<accession>A0A915EHV0</accession>
<protein>
    <submittedName>
        <fullName evidence="3">Uncharacterized protein</fullName>
    </submittedName>
</protein>